<dbReference type="KEGG" id="cfh:C1707_03180"/>
<accession>A0A2N5CYV4</accession>
<evidence type="ECO:0000313" key="1">
    <source>
        <dbReference type="EMBL" id="AYV45329.1"/>
    </source>
</evidence>
<protein>
    <recommendedName>
        <fullName evidence="5">DUF2188 domain-containing protein</fullName>
    </recommendedName>
</protein>
<sequence>MAEVHYGVVQVGDRWTIIGDQLRFGAYRNRHEAERAAARLAEQATGLGLPVRMHLQDETGQLHRPTLLS</sequence>
<dbReference type="EMBL" id="CP026100">
    <property type="protein sequence ID" value="AYV45329.1"/>
    <property type="molecule type" value="Genomic_DNA"/>
</dbReference>
<evidence type="ECO:0000313" key="4">
    <source>
        <dbReference type="Proteomes" id="UP000281192"/>
    </source>
</evidence>
<evidence type="ECO:0008006" key="5">
    <source>
        <dbReference type="Google" id="ProtNLM"/>
    </source>
</evidence>
<dbReference type="AlphaFoldDB" id="A0A2N5CYV4"/>
<reference evidence="2 3" key="1">
    <citation type="submission" date="2017-12" db="EMBL/GenBank/DDBJ databases">
        <title>The genome sequence of Caulobacter flavus CGMCC1 15093.</title>
        <authorList>
            <person name="Gao J."/>
            <person name="Mao X."/>
            <person name="Sun J."/>
        </authorList>
    </citation>
    <scope>NUCLEOTIDE SEQUENCE [LARGE SCALE GENOMIC DNA]</scope>
    <source>
        <strain evidence="2 3">CGMCC1 15093</strain>
    </source>
</reference>
<reference evidence="1 4" key="2">
    <citation type="submission" date="2018-01" db="EMBL/GenBank/DDBJ databases">
        <title>Complete genome sequence of Caulobacter flavus RHGG3.</title>
        <authorList>
            <person name="Yang E."/>
        </authorList>
    </citation>
    <scope>NUCLEOTIDE SEQUENCE [LARGE SCALE GENOMIC DNA]</scope>
    <source>
        <strain evidence="1 4">RHGG3</strain>
    </source>
</reference>
<evidence type="ECO:0000313" key="3">
    <source>
        <dbReference type="Proteomes" id="UP000234483"/>
    </source>
</evidence>
<dbReference type="Proteomes" id="UP000281192">
    <property type="component" value="Chromosome"/>
</dbReference>
<name>A0A2N5CYV4_9CAUL</name>
<keyword evidence="4" id="KW-1185">Reference proteome</keyword>
<dbReference type="RefSeq" id="WP_101711549.1">
    <property type="nucleotide sequence ID" value="NZ_CP026100.1"/>
</dbReference>
<proteinExistence type="predicted"/>
<dbReference type="Proteomes" id="UP000234483">
    <property type="component" value="Unassembled WGS sequence"/>
</dbReference>
<gene>
    <name evidence="1" type="ORF">C1707_03180</name>
    <name evidence="2" type="ORF">CFHF_02995</name>
</gene>
<organism evidence="2 3">
    <name type="scientific">Caulobacter flavus</name>
    <dbReference type="NCBI Taxonomy" id="1679497"/>
    <lineage>
        <taxon>Bacteria</taxon>
        <taxon>Pseudomonadati</taxon>
        <taxon>Pseudomonadota</taxon>
        <taxon>Alphaproteobacteria</taxon>
        <taxon>Caulobacterales</taxon>
        <taxon>Caulobacteraceae</taxon>
        <taxon>Caulobacter</taxon>
    </lineage>
</organism>
<evidence type="ECO:0000313" key="2">
    <source>
        <dbReference type="EMBL" id="PLR18991.1"/>
    </source>
</evidence>
<dbReference type="EMBL" id="PJRQ01000008">
    <property type="protein sequence ID" value="PLR18991.1"/>
    <property type="molecule type" value="Genomic_DNA"/>
</dbReference>